<dbReference type="SUPFAM" id="SSF143120">
    <property type="entry name" value="YefM-like"/>
    <property type="match status" value="1"/>
</dbReference>
<dbReference type="RefSeq" id="WP_322188911.1">
    <property type="nucleotide sequence ID" value="NZ_JAXLPB010000007.1"/>
</dbReference>
<dbReference type="InterPro" id="IPR036165">
    <property type="entry name" value="YefM-like_sf"/>
</dbReference>
<gene>
    <name evidence="2" type="ORF">U0C82_17370</name>
</gene>
<organism evidence="2 3">
    <name type="scientific">Fulvimarina uroteuthidis</name>
    <dbReference type="NCBI Taxonomy" id="3098149"/>
    <lineage>
        <taxon>Bacteria</taxon>
        <taxon>Pseudomonadati</taxon>
        <taxon>Pseudomonadota</taxon>
        <taxon>Alphaproteobacteria</taxon>
        <taxon>Hyphomicrobiales</taxon>
        <taxon>Aurantimonadaceae</taxon>
        <taxon>Fulvimarina</taxon>
    </lineage>
</organism>
<accession>A0ABU5I691</accession>
<evidence type="ECO:0000313" key="3">
    <source>
        <dbReference type="Proteomes" id="UP001294412"/>
    </source>
</evidence>
<evidence type="ECO:0000313" key="2">
    <source>
        <dbReference type="EMBL" id="MDY8110911.1"/>
    </source>
</evidence>
<dbReference type="Proteomes" id="UP001294412">
    <property type="component" value="Unassembled WGS sequence"/>
</dbReference>
<reference evidence="2 3" key="1">
    <citation type="submission" date="2023-12" db="EMBL/GenBank/DDBJ databases">
        <title>Description of Novel Strain Fulvimarina sp. 2208YS6-2-32 isolated from Uroteuthis (Photololigo) edulis.</title>
        <authorList>
            <person name="Park J.-S."/>
        </authorList>
    </citation>
    <scope>NUCLEOTIDE SEQUENCE [LARGE SCALE GENOMIC DNA]</scope>
    <source>
        <strain evidence="2 3">2208YS6-2-32</strain>
    </source>
</reference>
<name>A0ABU5I691_9HYPH</name>
<comment type="caution">
    <text evidence="2">The sequence shown here is derived from an EMBL/GenBank/DDBJ whole genome shotgun (WGS) entry which is preliminary data.</text>
</comment>
<dbReference type="EMBL" id="JAXLPB010000007">
    <property type="protein sequence ID" value="MDY8110911.1"/>
    <property type="molecule type" value="Genomic_DNA"/>
</dbReference>
<keyword evidence="3" id="KW-1185">Reference proteome</keyword>
<comment type="similarity">
    <text evidence="1">Belongs to the phD/YefM antitoxin family.</text>
</comment>
<sequence length="83" mass="9184">MKQFTFSDMNRVSGEILEAALIEPVSLTKRGKEKLVIMTAEKYGQLIGQSQTTAYGLSDAPQPVHDELMAGLDELLTRRSDDV</sequence>
<evidence type="ECO:0000256" key="1">
    <source>
        <dbReference type="ARBA" id="ARBA00009981"/>
    </source>
</evidence>
<proteinExistence type="inferred from homology"/>
<protein>
    <submittedName>
        <fullName evidence="2">Prevent-host-death protein</fullName>
    </submittedName>
</protein>